<evidence type="ECO:0000313" key="2">
    <source>
        <dbReference type="Proteomes" id="UP000594014"/>
    </source>
</evidence>
<sequence length="270" mass="30115">MRGEQKGDFIMRKHAVGAQISAVLLLLAVMLLFVPAVLGGCSNKELPVSTSFAIQGSTTKESGEHLELDLNVPVLSGFDAAKIIDGRIDKNIKKAKQEVEDAAKFLGEDGSTMKAGLTVGYLYSKSENIVSLWVMYANYTGGAHGLYWVEPYTFNTTTNEIYRFTDLFREGRASSAYVTEQILKRIQENPDLYFSSADETVKKYHEDYTYFVNGNQVVVIFSLYEIAPYAGGIQFFTFTAEELKDLLKPEIYNAIKNAKPVDTKGTILEY</sequence>
<proteinExistence type="predicted"/>
<protein>
    <submittedName>
        <fullName evidence="1">DUF3298 and DUF4163 domain-containing protein</fullName>
    </submittedName>
</protein>
<accession>A0ACD1AFS3</accession>
<organism evidence="1 2">
    <name type="scientific">Anoxybacterium hadale</name>
    <dbReference type="NCBI Taxonomy" id="3408580"/>
    <lineage>
        <taxon>Bacteria</taxon>
        <taxon>Bacillati</taxon>
        <taxon>Bacillota</taxon>
        <taxon>Clostridia</taxon>
        <taxon>Peptostreptococcales</taxon>
        <taxon>Anaerovoracaceae</taxon>
        <taxon>Anoxybacterium</taxon>
    </lineage>
</organism>
<name>A0ACD1AFS3_9FIRM</name>
<reference evidence="1" key="1">
    <citation type="submission" date="2019-08" db="EMBL/GenBank/DDBJ databases">
        <title>Genome sequence of Clostridiales bacterium MT110.</title>
        <authorList>
            <person name="Cao J."/>
        </authorList>
    </citation>
    <scope>NUCLEOTIDE SEQUENCE</scope>
    <source>
        <strain evidence="1">MT110</strain>
    </source>
</reference>
<keyword evidence="2" id="KW-1185">Reference proteome</keyword>
<evidence type="ECO:0000313" key="1">
    <source>
        <dbReference type="EMBL" id="QOX65351.1"/>
    </source>
</evidence>
<gene>
    <name evidence="1" type="ORF">FRZ06_19320</name>
</gene>
<dbReference type="EMBL" id="CP042469">
    <property type="protein sequence ID" value="QOX65351.1"/>
    <property type="molecule type" value="Genomic_DNA"/>
</dbReference>
<dbReference type="Proteomes" id="UP000594014">
    <property type="component" value="Chromosome"/>
</dbReference>